<feature type="compositionally biased region" description="Polar residues" evidence="1">
    <location>
        <begin position="146"/>
        <end position="165"/>
    </location>
</feature>
<reference evidence="3" key="1">
    <citation type="journal article" date="2014" name="Genome Announc.">
        <title>Genome sequence and annotation of Acremonium chrysogenum, producer of the beta-lactam antibiotic cephalosporin C.</title>
        <authorList>
            <person name="Terfehr D."/>
            <person name="Dahlmann T.A."/>
            <person name="Specht T."/>
            <person name="Zadra I."/>
            <person name="Kuernsteiner H."/>
            <person name="Kueck U."/>
        </authorList>
    </citation>
    <scope>NUCLEOTIDE SEQUENCE [LARGE SCALE GENOMIC DNA]</scope>
    <source>
        <strain evidence="3">ATCC 11550 / CBS 779.69 / DSM 880 / IAM 14645 / JCM 23072 / IMI 49137</strain>
    </source>
</reference>
<dbReference type="AlphaFoldDB" id="A0A086SVV2"/>
<protein>
    <submittedName>
        <fullName evidence="2">Uncharacterized protein</fullName>
    </submittedName>
</protein>
<dbReference type="HOGENOM" id="CLU_1160815_0_0_1"/>
<accession>A0A086SVV2</accession>
<dbReference type="OrthoDB" id="5397183at2759"/>
<feature type="compositionally biased region" description="Polar residues" evidence="1">
    <location>
        <begin position="128"/>
        <end position="139"/>
    </location>
</feature>
<dbReference type="Proteomes" id="UP000029964">
    <property type="component" value="Unassembled WGS sequence"/>
</dbReference>
<evidence type="ECO:0000313" key="2">
    <source>
        <dbReference type="EMBL" id="KFH41234.1"/>
    </source>
</evidence>
<proteinExistence type="predicted"/>
<comment type="caution">
    <text evidence="2">The sequence shown here is derived from an EMBL/GenBank/DDBJ whole genome shotgun (WGS) entry which is preliminary data.</text>
</comment>
<dbReference type="EMBL" id="JPKY01000139">
    <property type="protein sequence ID" value="KFH41234.1"/>
    <property type="molecule type" value="Genomic_DNA"/>
</dbReference>
<feature type="region of interest" description="Disordered" evidence="1">
    <location>
        <begin position="79"/>
        <end position="108"/>
    </location>
</feature>
<name>A0A086SVV2_HAPC1</name>
<feature type="compositionally biased region" description="Polar residues" evidence="1">
    <location>
        <begin position="94"/>
        <end position="105"/>
    </location>
</feature>
<keyword evidence="3" id="KW-1185">Reference proteome</keyword>
<feature type="region of interest" description="Disordered" evidence="1">
    <location>
        <begin position="126"/>
        <end position="168"/>
    </location>
</feature>
<organism evidence="2 3">
    <name type="scientific">Hapsidospora chrysogenum (strain ATCC 11550 / CBS 779.69 / DSM 880 / IAM 14645 / JCM 23072 / IMI 49137)</name>
    <name type="common">Acremonium chrysogenum</name>
    <dbReference type="NCBI Taxonomy" id="857340"/>
    <lineage>
        <taxon>Eukaryota</taxon>
        <taxon>Fungi</taxon>
        <taxon>Dikarya</taxon>
        <taxon>Ascomycota</taxon>
        <taxon>Pezizomycotina</taxon>
        <taxon>Sordariomycetes</taxon>
        <taxon>Hypocreomycetidae</taxon>
        <taxon>Hypocreales</taxon>
        <taxon>Bionectriaceae</taxon>
        <taxon>Hapsidospora</taxon>
    </lineage>
</organism>
<gene>
    <name evidence="2" type="ORF">ACRE_080540</name>
</gene>
<evidence type="ECO:0000256" key="1">
    <source>
        <dbReference type="SAM" id="MobiDB-lite"/>
    </source>
</evidence>
<evidence type="ECO:0000313" key="3">
    <source>
        <dbReference type="Proteomes" id="UP000029964"/>
    </source>
</evidence>
<feature type="compositionally biased region" description="Basic and acidic residues" evidence="1">
    <location>
        <begin position="79"/>
        <end position="91"/>
    </location>
</feature>
<sequence>MDQLIDFTDPFKVASGEKGQPLFGDVSKANLGAACDIEGVENDISTKSMDEKLLDQLMEEMIATENGEPPSSVLRALDRSSRSAEDFDPKLQHSPVSDNSTGKYSTQKEETLDYEVDWDPVRHFSRQIRGSSSQGPSGTTHRKSLAAQNTTPSTFQPSGTKSSPGTLGRLTLRPFKTFFHFGEMLETKMTMFCNSPDAVFELFARVIYSARENFGHRQYFQFRDLFKETPPFLSGALAG</sequence>